<dbReference type="Gene3D" id="2.60.40.1180">
    <property type="entry name" value="Golgi alpha-mannosidase II"/>
    <property type="match status" value="1"/>
</dbReference>
<gene>
    <name evidence="4" type="ORF">H8S67_11060</name>
</gene>
<proteinExistence type="inferred from homology"/>
<name>A0ABR7CBN4_9BACE</name>
<dbReference type="Proteomes" id="UP000600600">
    <property type="component" value="Unassembled WGS sequence"/>
</dbReference>
<evidence type="ECO:0000256" key="2">
    <source>
        <dbReference type="ARBA" id="ARBA00022729"/>
    </source>
</evidence>
<dbReference type="Gene3D" id="3.20.20.80">
    <property type="entry name" value="Glycosidases"/>
    <property type="match status" value="1"/>
</dbReference>
<dbReference type="RefSeq" id="WP_186967317.1">
    <property type="nucleotide sequence ID" value="NZ_JACOOE010000005.1"/>
</dbReference>
<accession>A0ABR7CBN4</accession>
<dbReference type="PANTHER" id="PTHR11069:SF38">
    <property type="entry name" value="GLUCURONOXYLANASE XYNC"/>
    <property type="match status" value="1"/>
</dbReference>
<evidence type="ECO:0000313" key="4">
    <source>
        <dbReference type="EMBL" id="MBC5605205.1"/>
    </source>
</evidence>
<keyword evidence="5" id="KW-1185">Reference proteome</keyword>
<dbReference type="InterPro" id="IPR017853">
    <property type="entry name" value="GH"/>
</dbReference>
<sequence length="544" mass="61783">MKNIYIILSWAILSMFCWSCSDEKEENEKTSLVYADFLQHSLNVPSAAGEVISIVECAGVQWEIVMENNEGMITSISQKQGGNTGEQKRYDQIKISYSENTGLKSRTQEIFLVNKMTGERTKLVISQNPKYSPFPITLDATTKYQYIDGFGGAHSEPQWTDGRRLTLANMETIESLGYNIIHIYINDNGKQLWLDNIETLQDATRRGMKIFASGGITKEFREEDGVDEDGKTKYRFDHEKRDQEYAEYLADFVTALKNKGVEIYAISMQNEPDMGPYWTPAQMTKFVKDYGHIIRATGAKILGPEACGFDPNLTNAVVDHADIIAGHLYQGFMDLSSSYVKNRYNYIRSLYPEKLAPAGKTSWWMTEHLFNDGVKFPDDPTQWQWWKWDYVLSHLGQEVHMCMDAYCSAYIYFYVKRNHGLIGDGEVMSPVPVNEITKNGYILSHYAKYALGMTRIKVETENDKVKTTAYINEEGTEMTAVMINMEHDDFNALITAPNEIANVSAVETTEDTNMMAAVTNLDDAYTASVLIPAKSIVSVRLKLR</sequence>
<comment type="caution">
    <text evidence="4">The sequence shown here is derived from an EMBL/GenBank/DDBJ whole genome shotgun (WGS) entry which is preliminary data.</text>
</comment>
<dbReference type="SUPFAM" id="SSF51445">
    <property type="entry name" value="(Trans)glycosidases"/>
    <property type="match status" value="1"/>
</dbReference>
<dbReference type="InterPro" id="IPR001139">
    <property type="entry name" value="Glyco_hydro_30"/>
</dbReference>
<evidence type="ECO:0000256" key="1">
    <source>
        <dbReference type="ARBA" id="ARBA00005382"/>
    </source>
</evidence>
<keyword evidence="2" id="KW-0732">Signal</keyword>
<comment type="similarity">
    <text evidence="1">Belongs to the glycosyl hydrolase 30 family.</text>
</comment>
<protein>
    <submittedName>
        <fullName evidence="4">Uncharacterized protein</fullName>
    </submittedName>
</protein>
<organism evidence="4 5">
    <name type="scientific">Bacteroides difficilis</name>
    <dbReference type="NCBI Taxonomy" id="2763021"/>
    <lineage>
        <taxon>Bacteria</taxon>
        <taxon>Pseudomonadati</taxon>
        <taxon>Bacteroidota</taxon>
        <taxon>Bacteroidia</taxon>
        <taxon>Bacteroidales</taxon>
        <taxon>Bacteroidaceae</taxon>
        <taxon>Bacteroides</taxon>
    </lineage>
</organism>
<keyword evidence="3" id="KW-0378">Hydrolase</keyword>
<dbReference type="InterPro" id="IPR013780">
    <property type="entry name" value="Glyco_hydro_b"/>
</dbReference>
<reference evidence="4 5" key="1">
    <citation type="submission" date="2020-08" db="EMBL/GenBank/DDBJ databases">
        <title>Genome public.</title>
        <authorList>
            <person name="Liu C."/>
            <person name="Sun Q."/>
        </authorList>
    </citation>
    <scope>NUCLEOTIDE SEQUENCE [LARGE SCALE GENOMIC DNA]</scope>
    <source>
        <strain evidence="4 5">M27</strain>
    </source>
</reference>
<dbReference type="EMBL" id="JACOOE010000005">
    <property type="protein sequence ID" value="MBC5605205.1"/>
    <property type="molecule type" value="Genomic_DNA"/>
</dbReference>
<evidence type="ECO:0000313" key="5">
    <source>
        <dbReference type="Proteomes" id="UP000600600"/>
    </source>
</evidence>
<evidence type="ECO:0000256" key="3">
    <source>
        <dbReference type="ARBA" id="ARBA00022801"/>
    </source>
</evidence>
<dbReference type="PANTHER" id="PTHR11069">
    <property type="entry name" value="GLUCOSYLCERAMIDASE"/>
    <property type="match status" value="1"/>
</dbReference>